<dbReference type="RefSeq" id="WP_184180201.1">
    <property type="nucleotide sequence ID" value="NZ_JACHGF010000022.1"/>
</dbReference>
<dbReference type="InterPro" id="IPR008969">
    <property type="entry name" value="CarboxyPept-like_regulatory"/>
</dbReference>
<evidence type="ECO:0000313" key="6">
    <source>
        <dbReference type="EMBL" id="MBB5287638.1"/>
    </source>
</evidence>
<keyword evidence="7" id="KW-1185">Reference proteome</keyword>
<protein>
    <recommendedName>
        <fullName evidence="5">TonB-dependent transporter Oar-like beta-barrel domain-containing protein</fullName>
    </recommendedName>
</protein>
<evidence type="ECO:0000256" key="1">
    <source>
        <dbReference type="ARBA" id="ARBA00004442"/>
    </source>
</evidence>
<feature type="chain" id="PRO_5033012184" description="TonB-dependent transporter Oar-like beta-barrel domain-containing protein" evidence="4">
    <location>
        <begin position="30"/>
        <end position="1092"/>
    </location>
</feature>
<keyword evidence="4" id="KW-0732">Signal</keyword>
<feature type="domain" description="TonB-dependent transporter Oar-like beta-barrel" evidence="5">
    <location>
        <begin position="243"/>
        <end position="1025"/>
    </location>
</feature>
<dbReference type="EMBL" id="JACHGF010000022">
    <property type="protein sequence ID" value="MBB5287638.1"/>
    <property type="molecule type" value="Genomic_DNA"/>
</dbReference>
<proteinExistence type="predicted"/>
<keyword evidence="2" id="KW-0472">Membrane</keyword>
<reference evidence="6 7" key="1">
    <citation type="submission" date="2020-08" db="EMBL/GenBank/DDBJ databases">
        <title>Genomic Encyclopedia of Type Strains, Phase IV (KMG-IV): sequencing the most valuable type-strain genomes for metagenomic binning, comparative biology and taxonomic classification.</title>
        <authorList>
            <person name="Goeker M."/>
        </authorList>
    </citation>
    <scope>NUCLEOTIDE SEQUENCE [LARGE SCALE GENOMIC DNA]</scope>
    <source>
        <strain evidence="6 7">DSM 105074</strain>
    </source>
</reference>
<dbReference type="Gene3D" id="2.40.170.20">
    <property type="entry name" value="TonB-dependent receptor, beta-barrel domain"/>
    <property type="match status" value="1"/>
</dbReference>
<dbReference type="InterPro" id="IPR057601">
    <property type="entry name" value="Oar-like_b-barrel"/>
</dbReference>
<sequence length="1092" mass="119425">MNRKGLLFKAAYLALFTFVLSSLSSQVLAQVTSSSIVGQVADASGEALPGATVVAVHTPSGSQYGTVTNEAGRYTLPAVRVGGPYRVTVTFVGYAAQSQDNIFANLGTAANVNFTMQDEGTQLGEVAVRTSRSDIFSSERTGAATTVSQELLNSLPTVGRTIADFTRLTPQGNGRSFGGQDSRFNNITVDGAVFNNGFGLGDQPGARTQIAPISLDAIEEIQVNVAPFDVRQSGFTGAGINAVTRSGTNEVTGSVFHLFANNNLAGKEAAGNKVTVPEFSKKITGFRVGAPIIKNKLFIFLNGEFENRTDPADQNNWVANRGQGGDNVTRVLASDLDAVSALMRDKFGYETGGYENLSLATTGNKLLARLDWNINKNHNFNVRFSYLDGGAENLISNSSSAGAGNRRTIANSMSYKNSGYILNEDIVSVIGELNSTFSSKFSNNLIIGYTSNNEDRTYLTPGLFPTIDILQNNSNYISVGMDPFTPFNLLNYKTYQLIDNLSYYAGKHTITAGISVERFSSNNSFYSASNGVYIFNSLDDFYSAVRDERTDVTLNRFQYRYSLTGGGQPPLQQLKVLYPGAYLQDEFQASTNLKLTLGLRVDVPIFGNTSTENPFVKDLNFRTPDGGTIQTNTADLPDARPLWSPRFGFNWDVTGEKTTQLRGGTGIFTGRPPFVWISNQVGNTGVLSGFIDQQNTAAYPFTLDPSRFAPTTTDLSRATFDLATTDRNYKFPQNWRTNFALDQRLPGGLVGTLEFIHDRNVNATKYWNINQRDIGETRFAGPDNRPRYLGTAAANRLNSNVSRNIYLTNTNEGYSTLMTAKLERPSRRGLYAMAAYTYGTVKDITSAGSVASGSFEGNAIVNGGNFAELSYSNNDQRHRAIASVSYRINYGGDFGASTQVGMFYEGRNQGRYTFVYAGDMNGDGIQNNDLIYVPNQASELTFLPLTAGGRTFSPAEQIEAYDKFINQDAYLSGIRGQYAERNGGIAPWRHTFDFNIVQEFYVNIGGKRNTLQFRADILRVGNVLNNNWGVGDNLVINRPLSWVSTSATGVPQFRMATQNKDGQTVLLQDTFVKSAGLSDVWQMQLGIRYIFN</sequence>
<organism evidence="6 7">
    <name type="scientific">Rhabdobacter roseus</name>
    <dbReference type="NCBI Taxonomy" id="1655419"/>
    <lineage>
        <taxon>Bacteria</taxon>
        <taxon>Pseudomonadati</taxon>
        <taxon>Bacteroidota</taxon>
        <taxon>Cytophagia</taxon>
        <taxon>Cytophagales</taxon>
        <taxon>Cytophagaceae</taxon>
        <taxon>Rhabdobacter</taxon>
    </lineage>
</organism>
<accession>A0A840U5Q4</accession>
<evidence type="ECO:0000259" key="5">
    <source>
        <dbReference type="Pfam" id="PF25183"/>
    </source>
</evidence>
<dbReference type="AlphaFoldDB" id="A0A840U5Q4"/>
<evidence type="ECO:0000313" key="7">
    <source>
        <dbReference type="Proteomes" id="UP000557307"/>
    </source>
</evidence>
<name>A0A840U5Q4_9BACT</name>
<gene>
    <name evidence="6" type="ORF">HNQ92_005805</name>
</gene>
<evidence type="ECO:0000256" key="4">
    <source>
        <dbReference type="SAM" id="SignalP"/>
    </source>
</evidence>
<dbReference type="InterPro" id="IPR036942">
    <property type="entry name" value="Beta-barrel_TonB_sf"/>
</dbReference>
<dbReference type="Gene3D" id="2.60.40.1120">
    <property type="entry name" value="Carboxypeptidase-like, regulatory domain"/>
    <property type="match status" value="1"/>
</dbReference>
<dbReference type="SUPFAM" id="SSF49464">
    <property type="entry name" value="Carboxypeptidase regulatory domain-like"/>
    <property type="match status" value="1"/>
</dbReference>
<feature type="signal peptide" evidence="4">
    <location>
        <begin position="1"/>
        <end position="29"/>
    </location>
</feature>
<dbReference type="Pfam" id="PF13620">
    <property type="entry name" value="CarboxypepD_reg"/>
    <property type="match status" value="1"/>
</dbReference>
<dbReference type="Pfam" id="PF25183">
    <property type="entry name" value="OMP_b-brl_4"/>
    <property type="match status" value="1"/>
</dbReference>
<evidence type="ECO:0000256" key="2">
    <source>
        <dbReference type="ARBA" id="ARBA00023136"/>
    </source>
</evidence>
<keyword evidence="3" id="KW-0998">Cell outer membrane</keyword>
<comment type="caution">
    <text evidence="6">The sequence shown here is derived from an EMBL/GenBank/DDBJ whole genome shotgun (WGS) entry which is preliminary data.</text>
</comment>
<comment type="subcellular location">
    <subcellularLocation>
        <location evidence="1">Cell outer membrane</location>
    </subcellularLocation>
</comment>
<dbReference type="SUPFAM" id="SSF56935">
    <property type="entry name" value="Porins"/>
    <property type="match status" value="1"/>
</dbReference>
<dbReference type="GO" id="GO:0009279">
    <property type="term" value="C:cell outer membrane"/>
    <property type="evidence" value="ECO:0007669"/>
    <property type="project" value="UniProtKB-SubCell"/>
</dbReference>
<evidence type="ECO:0000256" key="3">
    <source>
        <dbReference type="ARBA" id="ARBA00023237"/>
    </source>
</evidence>
<dbReference type="Proteomes" id="UP000557307">
    <property type="component" value="Unassembled WGS sequence"/>
</dbReference>